<accession>A0ABS5YV94</accession>
<comment type="caution">
    <text evidence="20">The sequence shown here is derived from an EMBL/GenBank/DDBJ whole genome shotgun (WGS) entry which is preliminary data.</text>
</comment>
<proteinExistence type="inferred from homology"/>
<keyword evidence="8 15" id="KW-0067">ATP-binding</keyword>
<feature type="domain" description="UvrD-like helicase C-terminal" evidence="19">
    <location>
        <begin position="378"/>
        <end position="633"/>
    </location>
</feature>
<feature type="compositionally biased region" description="Low complexity" evidence="17">
    <location>
        <begin position="931"/>
        <end position="940"/>
    </location>
</feature>
<dbReference type="EC" id="3.1.11.5" evidence="15"/>
<dbReference type="PANTHER" id="PTHR11070">
    <property type="entry name" value="UVRD / RECB / PCRA DNA HELICASE FAMILY MEMBER"/>
    <property type="match status" value="1"/>
</dbReference>
<dbReference type="Gene3D" id="1.10.486.10">
    <property type="entry name" value="PCRA, domain 4"/>
    <property type="match status" value="1"/>
</dbReference>
<dbReference type="InterPro" id="IPR011604">
    <property type="entry name" value="PDDEXK-like_dom_sf"/>
</dbReference>
<evidence type="ECO:0000256" key="5">
    <source>
        <dbReference type="ARBA" id="ARBA00022801"/>
    </source>
</evidence>
<evidence type="ECO:0000256" key="8">
    <source>
        <dbReference type="ARBA" id="ARBA00022840"/>
    </source>
</evidence>
<evidence type="ECO:0000256" key="1">
    <source>
        <dbReference type="ARBA" id="ARBA00022722"/>
    </source>
</evidence>
<comment type="catalytic activity">
    <reaction evidence="14 15">
        <text>ATP + H2O = ADP + phosphate + H(+)</text>
        <dbReference type="Rhea" id="RHEA:13065"/>
        <dbReference type="ChEBI" id="CHEBI:15377"/>
        <dbReference type="ChEBI" id="CHEBI:15378"/>
        <dbReference type="ChEBI" id="CHEBI:30616"/>
        <dbReference type="ChEBI" id="CHEBI:43474"/>
        <dbReference type="ChEBI" id="CHEBI:456216"/>
        <dbReference type="EC" id="5.6.2.4"/>
    </reaction>
</comment>
<feature type="binding site" evidence="15">
    <location>
        <position position="1009"/>
    </location>
    <ligand>
        <name>Mg(2+)</name>
        <dbReference type="ChEBI" id="CHEBI:18420"/>
    </ligand>
</feature>
<feature type="region of interest" description="Disordered" evidence="17">
    <location>
        <begin position="919"/>
        <end position="940"/>
    </location>
</feature>
<evidence type="ECO:0000256" key="3">
    <source>
        <dbReference type="ARBA" id="ARBA00022741"/>
    </source>
</evidence>
<feature type="region of interest" description="DNA-binding and helicase activity, interacts with RecC" evidence="15">
    <location>
        <begin position="1"/>
        <end position="776"/>
    </location>
</feature>
<comment type="domain">
    <text evidence="15">The C-terminal domain has nuclease activity and interacts with RecD. It interacts with RecA, facilitating its loading onto ssDNA.</text>
</comment>
<dbReference type="InterPro" id="IPR014017">
    <property type="entry name" value="DNA_helicase_UvrD-like_C"/>
</dbReference>
<evidence type="ECO:0000256" key="9">
    <source>
        <dbReference type="ARBA" id="ARBA00022842"/>
    </source>
</evidence>
<dbReference type="Gene3D" id="3.90.320.10">
    <property type="match status" value="1"/>
</dbReference>
<dbReference type="SUPFAM" id="SSF52980">
    <property type="entry name" value="Restriction endonuclease-like"/>
    <property type="match status" value="1"/>
</dbReference>
<dbReference type="Gene3D" id="1.10.3170.10">
    <property type="entry name" value="Recbcd, chain B, domain 2"/>
    <property type="match status" value="2"/>
</dbReference>
<comment type="domain">
    <text evidence="15">The N-terminal DNA-binding domain is a ssDNA-dependent ATPase and has ATP-dependent 3'-5' helicase function. This domain interacts with RecC.</text>
</comment>
<keyword evidence="10 15" id="KW-0238">DNA-binding</keyword>
<evidence type="ECO:0000259" key="18">
    <source>
        <dbReference type="PROSITE" id="PS51198"/>
    </source>
</evidence>
<keyword evidence="9 15" id="KW-0460">Magnesium</keyword>
<feature type="binding site" evidence="15">
    <location>
        <position position="995"/>
    </location>
    <ligand>
        <name>Mg(2+)</name>
        <dbReference type="ChEBI" id="CHEBI:18420"/>
    </ligand>
</feature>
<comment type="miscellaneous">
    <text evidence="15">In the RecBCD complex, RecB has a slow 3'-5' helicase, an exonuclease activity and loads RecA onto ssDNA, RecD has a fast 5'-3' helicase activity, while RecC stimulates the ATPase and processivity of the RecB helicase and contributes to recognition of the Chi site.</text>
</comment>
<feature type="region of interest" description="Nuclease activity, interacts with RecD and RecA" evidence="15">
    <location>
        <begin position="792"/>
        <end position="1112"/>
    </location>
</feature>
<comment type="function">
    <text evidence="15">A helicase/nuclease that prepares dsDNA breaks (DSB) for recombinational DNA repair. Binds to DSBs and unwinds DNA via a highly rapid and processive ATP-dependent bidirectional helicase activity. Unwinds dsDNA until it encounters a Chi (crossover hotspot instigator) sequence from the 3' direction. Cuts ssDNA a few nucleotides 3' to the Chi site. The properties and activities of the enzyme are changed at Chi. The Chi-altered holoenzyme produces a long 3'-ssDNA overhang and facilitates RecA-binding to the ssDNA for homologous DNA recombination and repair. Holoenzyme degrades any linearized DNA that is unable to undergo homologous recombination. In the holoenzyme this subunit contributes ATPase, 3'-5' helicase, exonuclease activity and loads RecA onto ssDNA.</text>
</comment>
<dbReference type="InterPro" id="IPR011335">
    <property type="entry name" value="Restrct_endonuc-II-like"/>
</dbReference>
<evidence type="ECO:0000256" key="16">
    <source>
        <dbReference type="PROSITE-ProRule" id="PRU00560"/>
    </source>
</evidence>
<feature type="domain" description="UvrD-like helicase ATP-binding" evidence="18">
    <location>
        <begin position="7"/>
        <end position="354"/>
    </location>
</feature>
<dbReference type="Gene3D" id="3.40.50.300">
    <property type="entry name" value="P-loop containing nucleotide triphosphate hydrolases"/>
    <property type="match status" value="3"/>
</dbReference>
<name>A0ABS5YV94_9ACTN</name>
<evidence type="ECO:0000313" key="21">
    <source>
        <dbReference type="Proteomes" id="UP001519654"/>
    </source>
</evidence>
<evidence type="ECO:0000256" key="11">
    <source>
        <dbReference type="ARBA" id="ARBA00023204"/>
    </source>
</evidence>
<evidence type="ECO:0000256" key="17">
    <source>
        <dbReference type="SAM" id="MobiDB-lite"/>
    </source>
</evidence>
<reference evidence="20 21" key="1">
    <citation type="submission" date="2021-06" db="EMBL/GenBank/DDBJ databases">
        <title>Actinoplanes lichenicola sp. nov., and Actinoplanes ovalisporus sp. nov., isolated from lichen in Thailand.</title>
        <authorList>
            <person name="Saeng-In P."/>
            <person name="Kanchanasin P."/>
            <person name="Yuki M."/>
            <person name="Kudo T."/>
            <person name="Ohkuma M."/>
            <person name="Phongsopitanun W."/>
            <person name="Tanasupawat S."/>
        </authorList>
    </citation>
    <scope>NUCLEOTIDE SEQUENCE [LARGE SCALE GENOMIC DNA]</scope>
    <source>
        <strain evidence="20 21">NBRC 110975</strain>
    </source>
</reference>
<evidence type="ECO:0000256" key="6">
    <source>
        <dbReference type="ARBA" id="ARBA00022806"/>
    </source>
</evidence>
<dbReference type="PROSITE" id="PS51217">
    <property type="entry name" value="UVRD_HELICASE_CTER"/>
    <property type="match status" value="1"/>
</dbReference>
<comment type="cofactor">
    <cofactor evidence="15">
        <name>Mg(2+)</name>
        <dbReference type="ChEBI" id="CHEBI:18420"/>
    </cofactor>
    <text evidence="15">Binds 1 Mg(2+) ion per subunit.</text>
</comment>
<sequence>MPGREHGAAVIAFDVRGPLPTGTTVLEASAGTGKTFTIAALAARYVAEGRATLRDLLLVTFGRAATAELRQRVRERLVSAELGLAGAGSRDSVVELLAGAGSRDSVVELLAGAGSRDSVVELLADAPPEEVERRRRRLAVAVADFDAATIATTHQFCHQALASLGIAADTDPDGVFVDDLEDLITEVVDDLYVRKYASPDAPAPDFTREVALDIARQAVTDSQARLEPADSTRYRFATAVRHEVDRRKRERRLFGFDDMLTGLDRALNDPVRGPAACRRLRERYSVVLVDEFQDTDPVQWNIVRTAFHGHTTLVLIGDPKQAIYAFRGADVISYLSASGSAVFQSTLGTNWRSDQGVLSAFETVFGTSALGDGRITVRPVAAAHTGARLAGPPFRLRVLPRTGFSLNKWGLVSAADARAAITADLASSVTALLAGGSVAPGDVAVLVRTHRQSAQVQQALSAAGVPAVQTGTSSVFGTEAALDWLALLEGLEQPHRGTRVAAAALTGIVGWPADRLATATEAELDELGTTLRHWARLVVNRGVAALLEAVTATGMPARLLARRSGERHLTDLRHVGMALHAAAVEGGLGLTATTEWLRRRIDDAPHDAGVERSRRLESDADAVQIVTVHASKGLEYPVVFLPFGWDRHVATPDLLRLHDDTGARVLDVGGPGAPGFNAAAQRHRAEEDGEDLRLMYVALTRAASQVVAWWAPTANTRASALHRFLFGRPAEAENPSAEYDVPSDAVALSQLQALPSFAVEVVSPAPAVAWSPPLGERPVLSAASFTRWLDLGWRRTSYSRLTAGLHDEPGVASETPLFDESPTAAFSSAEGGLPSPMAGLPTGAAFGTLVHSVLEACDFAAPDLAAELAACIPASAPAELASALVPALQTSLGPLADGRRLADFVRADRLDELDFELPLHGGDRAAPTSESAPASGSPFGSGSAFASDSATLSAVGDCLARHLDPADPMTPYADQLRSPGLGAQPLRGYLTGSIDLVLRLPGPRYVVADYKSNWLGDFDGPLTSHHYRPEALNQAMIAANYPLQALLYSVALHRYLRWRQPGYDPAQHLGGVLYLFLRGMCGPSTPSTGVFSWSPPAALIEDLSDLLDGSLR</sequence>
<keyword evidence="5 15" id="KW-0378">Hydrolase</keyword>
<dbReference type="PROSITE" id="PS51198">
    <property type="entry name" value="UVRD_HELICASE_ATP_BIND"/>
    <property type="match status" value="1"/>
</dbReference>
<dbReference type="InterPro" id="IPR027417">
    <property type="entry name" value="P-loop_NTPase"/>
</dbReference>
<organism evidence="20 21">
    <name type="scientific">Paractinoplanes bogorensis</name>
    <dbReference type="NCBI Taxonomy" id="1610840"/>
    <lineage>
        <taxon>Bacteria</taxon>
        <taxon>Bacillati</taxon>
        <taxon>Actinomycetota</taxon>
        <taxon>Actinomycetes</taxon>
        <taxon>Micromonosporales</taxon>
        <taxon>Micromonosporaceae</taxon>
        <taxon>Paractinoplanes</taxon>
    </lineage>
</organism>
<keyword evidence="11 15" id="KW-0234">DNA repair</keyword>
<protein>
    <recommendedName>
        <fullName evidence="15">RecBCD enzyme subunit RecB</fullName>
        <ecNumber evidence="15">3.1.11.5</ecNumber>
        <ecNumber evidence="15">5.6.2.4</ecNumber>
    </recommendedName>
    <alternativeName>
        <fullName evidence="15">DNA 3'-5' helicase subunit RecB</fullName>
    </alternativeName>
    <alternativeName>
        <fullName evidence="15">Exonuclease V subunit RecB</fullName>
        <shortName evidence="15">ExoV subunit RecB</shortName>
    </alternativeName>
    <alternativeName>
        <fullName evidence="15">Helicase/nuclease RecBCD subunit RecB</fullName>
    </alternativeName>
</protein>
<dbReference type="SUPFAM" id="SSF52540">
    <property type="entry name" value="P-loop containing nucleoside triphosphate hydrolases"/>
    <property type="match status" value="1"/>
</dbReference>
<dbReference type="PANTHER" id="PTHR11070:SF23">
    <property type="entry name" value="RECBCD ENZYME SUBUNIT RECB"/>
    <property type="match status" value="1"/>
</dbReference>
<dbReference type="HAMAP" id="MF_01485">
    <property type="entry name" value="RecB"/>
    <property type="match status" value="1"/>
</dbReference>
<evidence type="ECO:0000256" key="15">
    <source>
        <dbReference type="HAMAP-Rule" id="MF_01485"/>
    </source>
</evidence>
<evidence type="ECO:0000256" key="7">
    <source>
        <dbReference type="ARBA" id="ARBA00022839"/>
    </source>
</evidence>
<dbReference type="InterPro" id="IPR000212">
    <property type="entry name" value="DNA_helicase_UvrD/REP"/>
</dbReference>
<evidence type="ECO:0000256" key="14">
    <source>
        <dbReference type="ARBA" id="ARBA00048988"/>
    </source>
</evidence>
<keyword evidence="2 15" id="KW-0479">Metal-binding</keyword>
<comment type="catalytic activity">
    <reaction evidence="13 15">
        <text>Couples ATP hydrolysis with the unwinding of duplex DNA by translocating in the 3'-5' direction.</text>
        <dbReference type="EC" id="5.6.2.4"/>
    </reaction>
</comment>
<evidence type="ECO:0000259" key="19">
    <source>
        <dbReference type="PROSITE" id="PS51217"/>
    </source>
</evidence>
<dbReference type="EC" id="5.6.2.4" evidence="15"/>
<dbReference type="CDD" id="cd22352">
    <property type="entry name" value="RecB_C-like"/>
    <property type="match status" value="1"/>
</dbReference>
<dbReference type="Pfam" id="PF13361">
    <property type="entry name" value="UvrD_C"/>
    <property type="match status" value="1"/>
</dbReference>
<evidence type="ECO:0000256" key="2">
    <source>
        <dbReference type="ARBA" id="ARBA00022723"/>
    </source>
</evidence>
<dbReference type="Pfam" id="PF00580">
    <property type="entry name" value="UvrD-helicase"/>
    <property type="match status" value="1"/>
</dbReference>
<keyword evidence="12 15" id="KW-0413">Isomerase</keyword>
<keyword evidence="4 15" id="KW-0227">DNA damage</keyword>
<keyword evidence="3 15" id="KW-0547">Nucleotide-binding</keyword>
<comment type="subunit">
    <text evidence="15">Heterotrimer of RecB, RecC and RecD. All subunits contribute to DNA-binding. Interacts with RecA.</text>
</comment>
<evidence type="ECO:0000256" key="10">
    <source>
        <dbReference type="ARBA" id="ARBA00023125"/>
    </source>
</evidence>
<keyword evidence="6 15" id="KW-0347">Helicase</keyword>
<gene>
    <name evidence="15" type="primary">recB</name>
    <name evidence="20" type="ORF">KOI35_26135</name>
</gene>
<dbReference type="EMBL" id="JAHKKG010000008">
    <property type="protein sequence ID" value="MBU2666996.1"/>
    <property type="molecule type" value="Genomic_DNA"/>
</dbReference>
<feature type="binding site" evidence="16">
    <location>
        <begin position="28"/>
        <end position="35"/>
    </location>
    <ligand>
        <name>ATP</name>
        <dbReference type="ChEBI" id="CHEBI:30616"/>
    </ligand>
</feature>
<dbReference type="InterPro" id="IPR014016">
    <property type="entry name" value="UvrD-like_ATP-bd"/>
</dbReference>
<evidence type="ECO:0000313" key="20">
    <source>
        <dbReference type="EMBL" id="MBU2666996.1"/>
    </source>
</evidence>
<keyword evidence="1 15" id="KW-0540">Nuclease</keyword>
<feature type="binding site" evidence="15">
    <location>
        <position position="851"/>
    </location>
    <ligand>
        <name>Mg(2+)</name>
        <dbReference type="ChEBI" id="CHEBI:18420"/>
    </ligand>
</feature>
<dbReference type="InterPro" id="IPR004586">
    <property type="entry name" value="RecB"/>
</dbReference>
<comment type="catalytic activity">
    <reaction evidence="15">
        <text>Exonucleolytic cleavage (in the presence of ATP) in either 5'- to 3'- or 3'- to 5'-direction to yield 5'-phosphooligonucleotides.</text>
        <dbReference type="EC" id="3.1.11.5"/>
    </reaction>
</comment>
<evidence type="ECO:0000256" key="13">
    <source>
        <dbReference type="ARBA" id="ARBA00034617"/>
    </source>
</evidence>
<feature type="active site" description="For nuclease activity" evidence="15">
    <location>
        <position position="1009"/>
    </location>
</feature>
<evidence type="ECO:0000256" key="12">
    <source>
        <dbReference type="ARBA" id="ARBA00023235"/>
    </source>
</evidence>
<keyword evidence="7 15" id="KW-0269">Exonuclease</keyword>
<evidence type="ECO:0000256" key="4">
    <source>
        <dbReference type="ARBA" id="ARBA00022763"/>
    </source>
</evidence>
<keyword evidence="21" id="KW-1185">Reference proteome</keyword>
<comment type="similarity">
    <text evidence="15">Belongs to the helicase family. UvrD subfamily.</text>
</comment>
<dbReference type="Proteomes" id="UP001519654">
    <property type="component" value="Unassembled WGS sequence"/>
</dbReference>